<evidence type="ECO:0000313" key="1">
    <source>
        <dbReference type="EMBL" id="GFY76065.1"/>
    </source>
</evidence>
<reference evidence="1" key="1">
    <citation type="submission" date="2020-08" db="EMBL/GenBank/DDBJ databases">
        <title>Multicomponent nature underlies the extraordinary mechanical properties of spider dragline silk.</title>
        <authorList>
            <person name="Kono N."/>
            <person name="Nakamura H."/>
            <person name="Mori M."/>
            <person name="Yoshida Y."/>
            <person name="Ohtoshi R."/>
            <person name="Malay A.D."/>
            <person name="Moran D.A.P."/>
            <person name="Tomita M."/>
            <person name="Numata K."/>
            <person name="Arakawa K."/>
        </authorList>
    </citation>
    <scope>NUCLEOTIDE SEQUENCE</scope>
</reference>
<protein>
    <submittedName>
        <fullName evidence="1">Uncharacterized protein</fullName>
    </submittedName>
</protein>
<name>A0A8X6YS72_9ARAC</name>
<accession>A0A8X6YS72</accession>
<gene>
    <name evidence="1" type="ORF">TNIN_311311</name>
</gene>
<organism evidence="1 2">
    <name type="scientific">Trichonephila inaurata madagascariensis</name>
    <dbReference type="NCBI Taxonomy" id="2747483"/>
    <lineage>
        <taxon>Eukaryota</taxon>
        <taxon>Metazoa</taxon>
        <taxon>Ecdysozoa</taxon>
        <taxon>Arthropoda</taxon>
        <taxon>Chelicerata</taxon>
        <taxon>Arachnida</taxon>
        <taxon>Araneae</taxon>
        <taxon>Araneomorphae</taxon>
        <taxon>Entelegynae</taxon>
        <taxon>Araneoidea</taxon>
        <taxon>Nephilidae</taxon>
        <taxon>Trichonephila</taxon>
        <taxon>Trichonephila inaurata</taxon>
    </lineage>
</organism>
<comment type="caution">
    <text evidence="1">The sequence shown here is derived from an EMBL/GenBank/DDBJ whole genome shotgun (WGS) entry which is preliminary data.</text>
</comment>
<dbReference type="AlphaFoldDB" id="A0A8X6YS72"/>
<evidence type="ECO:0000313" key="2">
    <source>
        <dbReference type="Proteomes" id="UP000886998"/>
    </source>
</evidence>
<keyword evidence="2" id="KW-1185">Reference proteome</keyword>
<sequence>MGRKRFTFSNSVNSLHRNAENNFLQKKPNQITNLTFCCRGPRRVVTPEDAGGYWPPFYTGKSGVLGSLCNEAFVPLGLVRVLPVCVQMFHLASKGKFTKGRDKHDFWFDQMVRKSLHLYYSSISLKYSENCLTRN</sequence>
<proteinExistence type="predicted"/>
<dbReference type="Proteomes" id="UP000886998">
    <property type="component" value="Unassembled WGS sequence"/>
</dbReference>
<dbReference type="EMBL" id="BMAV01021746">
    <property type="protein sequence ID" value="GFY76065.1"/>
    <property type="molecule type" value="Genomic_DNA"/>
</dbReference>